<evidence type="ECO:0000256" key="6">
    <source>
        <dbReference type="ARBA" id="ARBA00023316"/>
    </source>
</evidence>
<dbReference type="PANTHER" id="PTHR21581:SF26">
    <property type="entry name" value="D-ALANYL-D-ALANINE ENDOPEPTIDASE"/>
    <property type="match status" value="1"/>
</dbReference>
<keyword evidence="5" id="KW-0573">Peptidoglycan synthesis</keyword>
<feature type="active site" description="Proton acceptor" evidence="7">
    <location>
        <position position="172"/>
    </location>
</feature>
<evidence type="ECO:0000256" key="2">
    <source>
        <dbReference type="ARBA" id="ARBA00022729"/>
    </source>
</evidence>
<protein>
    <submittedName>
        <fullName evidence="12">D-alanyl-D-alanine carboxypeptidase</fullName>
    </submittedName>
</protein>
<dbReference type="GO" id="GO:0006508">
    <property type="term" value="P:proteolysis"/>
    <property type="evidence" value="ECO:0007669"/>
    <property type="project" value="InterPro"/>
</dbReference>
<gene>
    <name evidence="12" type="ORF">GOQ09_12470</name>
</gene>
<dbReference type="GO" id="GO:0071555">
    <property type="term" value="P:cell wall organization"/>
    <property type="evidence" value="ECO:0007669"/>
    <property type="project" value="UniProtKB-KW"/>
</dbReference>
<keyword evidence="12" id="KW-0645">Protease</keyword>
<dbReference type="AlphaFoldDB" id="A0A6I6H618"/>
<dbReference type="OrthoDB" id="5688590at2"/>
<feature type="active site" evidence="7">
    <location>
        <position position="226"/>
    </location>
</feature>
<feature type="signal peptide" evidence="10">
    <location>
        <begin position="1"/>
        <end position="37"/>
    </location>
</feature>
<keyword evidence="4" id="KW-0133">Cell shape</keyword>
<evidence type="ECO:0000256" key="7">
    <source>
        <dbReference type="PIRSR" id="PIRSR618044-1"/>
    </source>
</evidence>
<keyword evidence="12" id="KW-0121">Carboxypeptidase</keyword>
<evidence type="ECO:0000313" key="12">
    <source>
        <dbReference type="EMBL" id="QGW82343.1"/>
    </source>
</evidence>
<evidence type="ECO:0000313" key="13">
    <source>
        <dbReference type="Proteomes" id="UP000425817"/>
    </source>
</evidence>
<evidence type="ECO:0000256" key="3">
    <source>
        <dbReference type="ARBA" id="ARBA00022801"/>
    </source>
</evidence>
<evidence type="ECO:0000256" key="10">
    <source>
        <dbReference type="SAM" id="SignalP"/>
    </source>
</evidence>
<keyword evidence="6" id="KW-0961">Cell wall biogenesis/degradation</keyword>
<keyword evidence="3" id="KW-0378">Hydrolase</keyword>
<dbReference type="InterPro" id="IPR001967">
    <property type="entry name" value="Peptidase_S11_N"/>
</dbReference>
<sequence>MPETRPRRVSSQRFLPAVKFVAVALCATAFLLSGAQAAKKEKTTVAKTSTAKKAAGPVPVEVKRSAKTPRAAVVAKRSGKADRSEKVVRGGRNVVASIRQKNGKTVVAVQRRSVVRVETPARQSFGQLAGLHGTEDVLDLKSSVALVIDQDTHEVLFSKNDHAVLPIASLTKLMTGLLISEAHLPNDELITITQDDVDTEKGSRSRLTVGTTLSRGELLHLALMSSENRAAHALGRTYPGGLATFVSIMNAKAKMLGMKDTRYVEPTGLSSRNQSSAQDLALLVNAAYSDATVRSLSTSPEYQVEVGNRVLQFNTTNRLVKSPDWEIGLQKTGYISEAGQCLVMQAKVAGRKLIMVFLDSAGKYSRIADAERVRRWVEAAHASTGSPAASRSNATYQVAG</sequence>
<dbReference type="GO" id="GO:0008360">
    <property type="term" value="P:regulation of cell shape"/>
    <property type="evidence" value="ECO:0007669"/>
    <property type="project" value="UniProtKB-KW"/>
</dbReference>
<dbReference type="EMBL" id="CP046622">
    <property type="protein sequence ID" value="QGW82343.1"/>
    <property type="molecule type" value="Genomic_DNA"/>
</dbReference>
<proteinExistence type="inferred from homology"/>
<evidence type="ECO:0000256" key="1">
    <source>
        <dbReference type="ARBA" id="ARBA00007164"/>
    </source>
</evidence>
<evidence type="ECO:0000256" key="8">
    <source>
        <dbReference type="PIRSR" id="PIRSR618044-2"/>
    </source>
</evidence>
<evidence type="ECO:0000256" key="9">
    <source>
        <dbReference type="RuleBase" id="RU004016"/>
    </source>
</evidence>
<dbReference type="Gene3D" id="3.40.710.10">
    <property type="entry name" value="DD-peptidase/beta-lactamase superfamily"/>
    <property type="match status" value="1"/>
</dbReference>
<accession>A0A6I6H618</accession>
<dbReference type="SUPFAM" id="SSF56601">
    <property type="entry name" value="beta-lactamase/transpeptidase-like"/>
    <property type="match status" value="1"/>
</dbReference>
<feature type="chain" id="PRO_5026120991" evidence="10">
    <location>
        <begin position="38"/>
        <end position="400"/>
    </location>
</feature>
<evidence type="ECO:0000259" key="11">
    <source>
        <dbReference type="Pfam" id="PF00768"/>
    </source>
</evidence>
<dbReference type="GO" id="GO:0009002">
    <property type="term" value="F:serine-type D-Ala-D-Ala carboxypeptidase activity"/>
    <property type="evidence" value="ECO:0007669"/>
    <property type="project" value="InterPro"/>
</dbReference>
<feature type="binding site" evidence="8">
    <location>
        <position position="331"/>
    </location>
    <ligand>
        <name>substrate</name>
    </ligand>
</feature>
<name>A0A6I6H618_VARPD</name>
<dbReference type="Proteomes" id="UP000425817">
    <property type="component" value="Chromosome"/>
</dbReference>
<comment type="similarity">
    <text evidence="1 9">Belongs to the peptidase S11 family.</text>
</comment>
<dbReference type="InterPro" id="IPR012338">
    <property type="entry name" value="Beta-lactam/transpept-like"/>
</dbReference>
<dbReference type="PANTHER" id="PTHR21581">
    <property type="entry name" value="D-ALANYL-D-ALANINE CARBOXYPEPTIDASE"/>
    <property type="match status" value="1"/>
</dbReference>
<keyword evidence="2 10" id="KW-0732">Signal</keyword>
<dbReference type="PRINTS" id="PR00725">
    <property type="entry name" value="DADACBPTASE1"/>
</dbReference>
<dbReference type="InterPro" id="IPR018044">
    <property type="entry name" value="Peptidase_S11"/>
</dbReference>
<feature type="active site" description="Acyl-ester intermediate" evidence="7">
    <location>
        <position position="169"/>
    </location>
</feature>
<feature type="domain" description="Peptidase S11 D-alanyl-D-alanine carboxypeptidase A N-terminal" evidence="11">
    <location>
        <begin position="138"/>
        <end position="360"/>
    </location>
</feature>
<dbReference type="Pfam" id="PF00768">
    <property type="entry name" value="Peptidase_S11"/>
    <property type="match status" value="1"/>
</dbReference>
<reference evidence="12 13" key="1">
    <citation type="submission" date="2019-12" db="EMBL/GenBank/DDBJ databases">
        <title>Hybrid Genome Assemblies of two High G+C Isolates from Undergraduate Microbiology Courses.</title>
        <authorList>
            <person name="Ne Ville C.J."/>
            <person name="Enright D."/>
            <person name="Hernandez I."/>
            <person name="Dodsworth J."/>
            <person name="Orwin P.M."/>
        </authorList>
    </citation>
    <scope>NUCLEOTIDE SEQUENCE [LARGE SCALE GENOMIC DNA]</scope>
    <source>
        <strain evidence="12 13">CSUSB</strain>
    </source>
</reference>
<dbReference type="GO" id="GO:0009252">
    <property type="term" value="P:peptidoglycan biosynthetic process"/>
    <property type="evidence" value="ECO:0007669"/>
    <property type="project" value="UniProtKB-KW"/>
</dbReference>
<evidence type="ECO:0000256" key="4">
    <source>
        <dbReference type="ARBA" id="ARBA00022960"/>
    </source>
</evidence>
<evidence type="ECO:0000256" key="5">
    <source>
        <dbReference type="ARBA" id="ARBA00022984"/>
    </source>
</evidence>
<organism evidence="12 13">
    <name type="scientific">Variovorax paradoxus</name>
    <dbReference type="NCBI Taxonomy" id="34073"/>
    <lineage>
        <taxon>Bacteria</taxon>
        <taxon>Pseudomonadati</taxon>
        <taxon>Pseudomonadota</taxon>
        <taxon>Betaproteobacteria</taxon>
        <taxon>Burkholderiales</taxon>
        <taxon>Comamonadaceae</taxon>
        <taxon>Variovorax</taxon>
    </lineage>
</organism>